<organism evidence="2">
    <name type="scientific">Gaeumannomyces tritici (strain R3-111a-1)</name>
    <name type="common">Wheat and barley take-all root rot fungus</name>
    <name type="synonym">Gaeumannomyces graminis var. tritici</name>
    <dbReference type="NCBI Taxonomy" id="644352"/>
    <lineage>
        <taxon>Eukaryota</taxon>
        <taxon>Fungi</taxon>
        <taxon>Dikarya</taxon>
        <taxon>Ascomycota</taxon>
        <taxon>Pezizomycotina</taxon>
        <taxon>Sordariomycetes</taxon>
        <taxon>Sordariomycetidae</taxon>
        <taxon>Magnaporthales</taxon>
        <taxon>Magnaporthaceae</taxon>
        <taxon>Gaeumannomyces</taxon>
    </lineage>
</organism>
<dbReference type="GeneID" id="20347467"/>
<dbReference type="AlphaFoldDB" id="J3P0G3"/>
<reference evidence="2" key="2">
    <citation type="submission" date="2010-07" db="EMBL/GenBank/DDBJ databases">
        <authorList>
            <consortium name="The Broad Institute Genome Sequencing Platform"/>
            <consortium name="Broad Institute Genome Sequencing Center for Infectious Disease"/>
            <person name="Ma L.-J."/>
            <person name="Dead R."/>
            <person name="Young S."/>
            <person name="Zeng Q."/>
            <person name="Koehrsen M."/>
            <person name="Alvarado L."/>
            <person name="Berlin A."/>
            <person name="Chapman S.B."/>
            <person name="Chen Z."/>
            <person name="Freedman E."/>
            <person name="Gellesch M."/>
            <person name="Goldberg J."/>
            <person name="Griggs A."/>
            <person name="Gujja S."/>
            <person name="Heilman E.R."/>
            <person name="Heiman D."/>
            <person name="Hepburn T."/>
            <person name="Howarth C."/>
            <person name="Jen D."/>
            <person name="Larson L."/>
            <person name="Mehta T."/>
            <person name="Neiman D."/>
            <person name="Pearson M."/>
            <person name="Roberts A."/>
            <person name="Saif S."/>
            <person name="Shea T."/>
            <person name="Shenoy N."/>
            <person name="Sisk P."/>
            <person name="Stolte C."/>
            <person name="Sykes S."/>
            <person name="Walk T."/>
            <person name="White J."/>
            <person name="Yandava C."/>
            <person name="Haas B."/>
            <person name="Nusbaum C."/>
            <person name="Birren B."/>
        </authorList>
    </citation>
    <scope>NUCLEOTIDE SEQUENCE</scope>
    <source>
        <strain evidence="2">R3-111a-1</strain>
    </source>
</reference>
<dbReference type="EnsemblFungi" id="EJT77096">
    <property type="protein sequence ID" value="EJT77096"/>
    <property type="gene ID" value="GGTG_07009"/>
</dbReference>
<feature type="region of interest" description="Disordered" evidence="1">
    <location>
        <begin position="42"/>
        <end position="67"/>
    </location>
</feature>
<reference evidence="4" key="1">
    <citation type="submission" date="2010-07" db="EMBL/GenBank/DDBJ databases">
        <title>The genome sequence of Gaeumannomyces graminis var. tritici strain R3-111a-1.</title>
        <authorList>
            <consortium name="The Broad Institute Genome Sequencing Platform"/>
            <person name="Ma L.-J."/>
            <person name="Dead R."/>
            <person name="Young S."/>
            <person name="Zeng Q."/>
            <person name="Koehrsen M."/>
            <person name="Alvarado L."/>
            <person name="Berlin A."/>
            <person name="Chapman S.B."/>
            <person name="Chen Z."/>
            <person name="Freedman E."/>
            <person name="Gellesch M."/>
            <person name="Goldberg J."/>
            <person name="Griggs A."/>
            <person name="Gujja S."/>
            <person name="Heilman E.R."/>
            <person name="Heiman D."/>
            <person name="Hepburn T."/>
            <person name="Howarth C."/>
            <person name="Jen D."/>
            <person name="Larson L."/>
            <person name="Mehta T."/>
            <person name="Neiman D."/>
            <person name="Pearson M."/>
            <person name="Roberts A."/>
            <person name="Saif S."/>
            <person name="Shea T."/>
            <person name="Shenoy N."/>
            <person name="Sisk P."/>
            <person name="Stolte C."/>
            <person name="Sykes S."/>
            <person name="Walk T."/>
            <person name="White J."/>
            <person name="Yandava C."/>
            <person name="Haas B."/>
            <person name="Nusbaum C."/>
            <person name="Birren B."/>
        </authorList>
    </citation>
    <scope>NUCLEOTIDE SEQUENCE [LARGE SCALE GENOMIC DNA]</scope>
    <source>
        <strain evidence="4">R3-111a-1</strain>
    </source>
</reference>
<dbReference type="RefSeq" id="XP_009223096.1">
    <property type="nucleotide sequence ID" value="XM_009224832.1"/>
</dbReference>
<evidence type="ECO:0000256" key="1">
    <source>
        <dbReference type="SAM" id="MobiDB-lite"/>
    </source>
</evidence>
<evidence type="ECO:0000313" key="2">
    <source>
        <dbReference type="EMBL" id="EJT77096.1"/>
    </source>
</evidence>
<name>J3P0G3_GAET3</name>
<reference evidence="3" key="5">
    <citation type="submission" date="2018-04" db="UniProtKB">
        <authorList>
            <consortium name="EnsemblFungi"/>
        </authorList>
    </citation>
    <scope>IDENTIFICATION</scope>
    <source>
        <strain evidence="3">R3-111a-1</strain>
    </source>
</reference>
<dbReference type="EMBL" id="GL385397">
    <property type="protein sequence ID" value="EJT77096.1"/>
    <property type="molecule type" value="Genomic_DNA"/>
</dbReference>
<accession>J3P0G3</accession>
<proteinExistence type="predicted"/>
<reference evidence="3" key="4">
    <citation type="journal article" date="2015" name="G3 (Bethesda)">
        <title>Genome sequences of three phytopathogenic species of the Magnaporthaceae family of fungi.</title>
        <authorList>
            <person name="Okagaki L.H."/>
            <person name="Nunes C.C."/>
            <person name="Sailsbery J."/>
            <person name="Clay B."/>
            <person name="Brown D."/>
            <person name="John T."/>
            <person name="Oh Y."/>
            <person name="Young N."/>
            <person name="Fitzgerald M."/>
            <person name="Haas B.J."/>
            <person name="Zeng Q."/>
            <person name="Young S."/>
            <person name="Adiconis X."/>
            <person name="Fan L."/>
            <person name="Levin J.Z."/>
            <person name="Mitchell T.K."/>
            <person name="Okubara P.A."/>
            <person name="Farman M.L."/>
            <person name="Kohn L.M."/>
            <person name="Birren B."/>
            <person name="Ma L.-J."/>
            <person name="Dean R.A."/>
        </authorList>
    </citation>
    <scope>NUCLEOTIDE SEQUENCE</scope>
    <source>
        <strain evidence="3">R3-111a-1</strain>
    </source>
</reference>
<keyword evidence="4" id="KW-1185">Reference proteome</keyword>
<gene>
    <name evidence="3" type="primary">20347467</name>
    <name evidence="2" type="ORF">GGTG_07009</name>
</gene>
<sequence length="297" mass="32077">MLQSRVWCPQRAGAVGRVEGEEAGRHVGVADARGEEVAHAPLPDELGVEPGREREGLGRGPGRQGLERGAELEGSLEAEHVHRELVAAEVREARGDEGAEGFARRVRPARLGLLLAERPRARGHRAPQPVQPPVRRPLGAEVVPPVGGGANDEPGDVALPADGLCAARRDPGGREELVELTRRLPPVLGGRRREHPGVGGRVEELGDAAYPAELDRERPRSPERLSRVEGRCILGSLGEGHGRVQVGGRHAEDARGDWGHGFRCYCRGRRGRVPLTLDVLEHQDVALRQRAVDGLEK</sequence>
<dbReference type="HOGENOM" id="CLU_937032_0_0_1"/>
<reference evidence="2" key="3">
    <citation type="submission" date="2010-09" db="EMBL/GenBank/DDBJ databases">
        <title>Annotation of Gaeumannomyces graminis var. tritici R3-111a-1.</title>
        <authorList>
            <consortium name="The Broad Institute Genome Sequencing Platform"/>
            <person name="Ma L.-J."/>
            <person name="Dead R."/>
            <person name="Young S.K."/>
            <person name="Zeng Q."/>
            <person name="Gargeya S."/>
            <person name="Fitzgerald M."/>
            <person name="Haas B."/>
            <person name="Abouelleil A."/>
            <person name="Alvarado L."/>
            <person name="Arachchi H.M."/>
            <person name="Berlin A."/>
            <person name="Brown A."/>
            <person name="Chapman S.B."/>
            <person name="Chen Z."/>
            <person name="Dunbar C."/>
            <person name="Freedman E."/>
            <person name="Gearin G."/>
            <person name="Gellesch M."/>
            <person name="Goldberg J."/>
            <person name="Griggs A."/>
            <person name="Gujja S."/>
            <person name="Heiman D."/>
            <person name="Howarth C."/>
            <person name="Larson L."/>
            <person name="Lui A."/>
            <person name="MacDonald P.J.P."/>
            <person name="Mehta T."/>
            <person name="Montmayeur A."/>
            <person name="Murphy C."/>
            <person name="Neiman D."/>
            <person name="Pearson M."/>
            <person name="Priest M."/>
            <person name="Roberts A."/>
            <person name="Saif S."/>
            <person name="Shea T."/>
            <person name="Shenoy N."/>
            <person name="Sisk P."/>
            <person name="Stolte C."/>
            <person name="Sykes S."/>
            <person name="Yandava C."/>
            <person name="Wortman J."/>
            <person name="Nusbaum C."/>
            <person name="Birren B."/>
        </authorList>
    </citation>
    <scope>NUCLEOTIDE SEQUENCE</scope>
    <source>
        <strain evidence="2">R3-111a-1</strain>
    </source>
</reference>
<evidence type="ECO:0000313" key="3">
    <source>
        <dbReference type="EnsemblFungi" id="EJT77096"/>
    </source>
</evidence>
<protein>
    <submittedName>
        <fullName evidence="2 3">Uncharacterized protein</fullName>
    </submittedName>
</protein>
<evidence type="ECO:0000313" key="4">
    <source>
        <dbReference type="Proteomes" id="UP000006039"/>
    </source>
</evidence>
<dbReference type="VEuPathDB" id="FungiDB:GGTG_07009"/>
<dbReference type="Proteomes" id="UP000006039">
    <property type="component" value="Unassembled WGS sequence"/>
</dbReference>